<dbReference type="HAMAP" id="MF_01183">
    <property type="entry name" value="Chaperone_SurA"/>
    <property type="match status" value="1"/>
</dbReference>
<evidence type="ECO:0000256" key="4">
    <source>
        <dbReference type="ARBA" id="ARBA00023110"/>
    </source>
</evidence>
<evidence type="ECO:0000313" key="11">
    <source>
        <dbReference type="Proteomes" id="UP000236220"/>
    </source>
</evidence>
<name>A0A2K1PXI5_9GAMM</name>
<dbReference type="Gene3D" id="3.10.50.40">
    <property type="match status" value="2"/>
</dbReference>
<dbReference type="EMBL" id="NPZB01000002">
    <property type="protein sequence ID" value="PNS07508.1"/>
    <property type="molecule type" value="Genomic_DNA"/>
</dbReference>
<evidence type="ECO:0000259" key="9">
    <source>
        <dbReference type="PROSITE" id="PS50198"/>
    </source>
</evidence>
<protein>
    <recommendedName>
        <fullName evidence="7">Chaperone SurA</fullName>
    </recommendedName>
    <alternativeName>
        <fullName evidence="7">Peptidyl-prolyl cis-trans isomerase SurA</fullName>
        <shortName evidence="7">PPIase SurA</shortName>
        <ecNumber evidence="7">5.2.1.8</ecNumber>
    </alternativeName>
    <alternativeName>
        <fullName evidence="7">Rotamase SurA</fullName>
    </alternativeName>
</protein>
<dbReference type="GO" id="GO:0003755">
    <property type="term" value="F:peptidyl-prolyl cis-trans isomerase activity"/>
    <property type="evidence" value="ECO:0007669"/>
    <property type="project" value="UniProtKB-UniRule"/>
</dbReference>
<comment type="caution">
    <text evidence="10">The sequence shown here is derived from an EMBL/GenBank/DDBJ whole genome shotgun (WGS) entry which is preliminary data.</text>
</comment>
<gene>
    <name evidence="7" type="primary">surA</name>
    <name evidence="10" type="ORF">Lysil_1684</name>
</gene>
<feature type="region of interest" description="Disordered" evidence="8">
    <location>
        <begin position="326"/>
        <end position="350"/>
    </location>
</feature>
<keyword evidence="1 7" id="KW-0732">Signal</keyword>
<feature type="domain" description="PpiC" evidence="9">
    <location>
        <begin position="285"/>
        <end position="384"/>
    </location>
</feature>
<dbReference type="GO" id="GO:0006457">
    <property type="term" value="P:protein folding"/>
    <property type="evidence" value="ECO:0007669"/>
    <property type="project" value="UniProtKB-UniRule"/>
</dbReference>
<dbReference type="AlphaFoldDB" id="A0A2K1PXI5"/>
<dbReference type="Proteomes" id="UP000236220">
    <property type="component" value="Unassembled WGS sequence"/>
</dbReference>
<keyword evidence="6 7" id="KW-0413">Isomerase</keyword>
<reference evidence="10 11" key="1">
    <citation type="submission" date="2017-08" db="EMBL/GenBank/DDBJ databases">
        <title>Lysobacter sylvestris genome.</title>
        <authorList>
            <person name="Zhang D.-C."/>
            <person name="Albuquerque L."/>
            <person name="Franca L."/>
            <person name="Froufe H.J.C."/>
            <person name="Barroso C."/>
            <person name="Egas C."/>
            <person name="Da Costa M."/>
            <person name="Margesin R."/>
        </authorList>
    </citation>
    <scope>NUCLEOTIDE SEQUENCE [LARGE SCALE GENOMIC DNA]</scope>
    <source>
        <strain evidence="10 11">AM20-91</strain>
    </source>
</reference>
<feature type="compositionally biased region" description="Low complexity" evidence="8">
    <location>
        <begin position="432"/>
        <end position="447"/>
    </location>
</feature>
<evidence type="ECO:0000256" key="3">
    <source>
        <dbReference type="ARBA" id="ARBA00022764"/>
    </source>
</evidence>
<dbReference type="PANTHER" id="PTHR47637:SF1">
    <property type="entry name" value="CHAPERONE SURA"/>
    <property type="match status" value="1"/>
</dbReference>
<feature type="domain" description="PpiC" evidence="9">
    <location>
        <begin position="172"/>
        <end position="274"/>
    </location>
</feature>
<evidence type="ECO:0000256" key="5">
    <source>
        <dbReference type="ARBA" id="ARBA00023186"/>
    </source>
</evidence>
<comment type="domain">
    <text evidence="7">The PPIase activity resides only in the second parvulin domain. The N-terminal region and the C-terminal tail are necessary and sufficient for the chaperone activity of SurA. The PPIase activity is dispensable for SurA to function as a chaperone. The N-terminal region and the C-terminal tail are also required for porin recognition.</text>
</comment>
<evidence type="ECO:0000256" key="7">
    <source>
        <dbReference type="HAMAP-Rule" id="MF_01183"/>
    </source>
</evidence>
<evidence type="ECO:0000313" key="10">
    <source>
        <dbReference type="EMBL" id="PNS07508.1"/>
    </source>
</evidence>
<keyword evidence="5 7" id="KW-0143">Chaperone</keyword>
<keyword evidence="4 7" id="KW-0697">Rotamase</keyword>
<dbReference type="RefSeq" id="WP_103075212.1">
    <property type="nucleotide sequence ID" value="NZ_NPZB01000002.1"/>
</dbReference>
<dbReference type="InterPro" id="IPR000297">
    <property type="entry name" value="PPIase_PpiC"/>
</dbReference>
<dbReference type="GO" id="GO:0042277">
    <property type="term" value="F:peptide binding"/>
    <property type="evidence" value="ECO:0007669"/>
    <property type="project" value="InterPro"/>
</dbReference>
<proteinExistence type="inferred from homology"/>
<dbReference type="InterPro" id="IPR050280">
    <property type="entry name" value="OMP_Chaperone_SurA"/>
</dbReference>
<evidence type="ECO:0000256" key="6">
    <source>
        <dbReference type="ARBA" id="ARBA00023235"/>
    </source>
</evidence>
<dbReference type="PROSITE" id="PS50198">
    <property type="entry name" value="PPIC_PPIASE_2"/>
    <property type="match status" value="2"/>
</dbReference>
<dbReference type="GO" id="GO:0030288">
    <property type="term" value="C:outer membrane-bounded periplasmic space"/>
    <property type="evidence" value="ECO:0007669"/>
    <property type="project" value="InterPro"/>
</dbReference>
<comment type="catalytic activity">
    <reaction evidence="7">
        <text>[protein]-peptidylproline (omega=180) = [protein]-peptidylproline (omega=0)</text>
        <dbReference type="Rhea" id="RHEA:16237"/>
        <dbReference type="Rhea" id="RHEA-COMP:10747"/>
        <dbReference type="Rhea" id="RHEA-COMP:10748"/>
        <dbReference type="ChEBI" id="CHEBI:83833"/>
        <dbReference type="ChEBI" id="CHEBI:83834"/>
        <dbReference type="EC" id="5.2.1.8"/>
    </reaction>
</comment>
<evidence type="ECO:0000256" key="8">
    <source>
        <dbReference type="SAM" id="MobiDB-lite"/>
    </source>
</evidence>
<dbReference type="InterPro" id="IPR023034">
    <property type="entry name" value="PPIase_SurA"/>
</dbReference>
<dbReference type="GO" id="GO:0050821">
    <property type="term" value="P:protein stabilization"/>
    <property type="evidence" value="ECO:0007669"/>
    <property type="project" value="InterPro"/>
</dbReference>
<keyword evidence="11" id="KW-1185">Reference proteome</keyword>
<keyword evidence="3 7" id="KW-0574">Periplasm</keyword>
<comment type="function">
    <text evidence="7">Chaperone involved in the correct folding and assembly of outer membrane proteins. Recognizes specific patterns of aromatic residues and the orientation of their side chains, which are found more frequently in integral outer membrane proteins. May act in both early periplasmic and late outer membrane-associated steps of protein maturation.</text>
</comment>
<dbReference type="PANTHER" id="PTHR47637">
    <property type="entry name" value="CHAPERONE SURA"/>
    <property type="match status" value="1"/>
</dbReference>
<dbReference type="SUPFAM" id="SSF54534">
    <property type="entry name" value="FKBP-like"/>
    <property type="match status" value="2"/>
</dbReference>
<dbReference type="GO" id="GO:0043165">
    <property type="term" value="P:Gram-negative-bacterium-type cell outer membrane assembly"/>
    <property type="evidence" value="ECO:0007669"/>
    <property type="project" value="InterPro"/>
</dbReference>
<dbReference type="OrthoDB" id="14196at2"/>
<feature type="signal peptide" evidence="7">
    <location>
        <begin position="1"/>
        <end position="21"/>
    </location>
</feature>
<evidence type="ECO:0000256" key="1">
    <source>
        <dbReference type="ARBA" id="ARBA00022729"/>
    </source>
</evidence>
<dbReference type="InterPro" id="IPR015391">
    <property type="entry name" value="SurA_N"/>
</dbReference>
<dbReference type="InterPro" id="IPR027304">
    <property type="entry name" value="Trigger_fact/SurA_dom_sf"/>
</dbReference>
<dbReference type="InterPro" id="IPR046357">
    <property type="entry name" value="PPIase_dom_sf"/>
</dbReference>
<accession>A0A2K1PXI5</accession>
<organism evidence="10 11">
    <name type="scientific">Solilutibacter silvestris</name>
    <dbReference type="NCBI Taxonomy" id="1645665"/>
    <lineage>
        <taxon>Bacteria</taxon>
        <taxon>Pseudomonadati</taxon>
        <taxon>Pseudomonadota</taxon>
        <taxon>Gammaproteobacteria</taxon>
        <taxon>Lysobacterales</taxon>
        <taxon>Lysobacteraceae</taxon>
        <taxon>Solilutibacter</taxon>
    </lineage>
</organism>
<sequence precursor="true">MKTLFSAVLALQLALAAPLFAQQTANTPIDGIAAVVNEDVILKSELARAMANVQQQYAGRSNELPPHDILEKQILDRLILQRLQVARAQQSGITVDDQELGQAIESIAQNNKVSVDQLRQQMAQQGQSYDSFRNAVRDELLTQRLKQAYAQSAVHVSESEVNAALAAQSHTGTQLHLANLVIALPTGATPEQIATGQKKIDGIKGLIDRKEMDFTAAAIRYSDGSNALEGGDLGWRSAQEIPAAFAQIIGNMKAGDVAGPIRGASGFQLLKLVETRDGGQGLGSVTQYHTRQLLVKSKDPATDAKGKARAETLRARLAGGAKFDKIAQSDSDDPVGRANGGDTGWRSQDGLGTEVGAAVAALHDGEISQPIQTKDGWVIAQRVASRQGVAASDDQRGAMREAIGRRKLEDAYDRFLREMRGEAYVDVRVGDAAQSQSQPAQEAAPAAPAAPPAGKHGKRRGG</sequence>
<dbReference type="EC" id="5.2.1.8" evidence="7"/>
<dbReference type="GO" id="GO:0051082">
    <property type="term" value="F:unfolded protein binding"/>
    <property type="evidence" value="ECO:0007669"/>
    <property type="project" value="UniProtKB-UniRule"/>
</dbReference>
<dbReference type="Pfam" id="PF00639">
    <property type="entry name" value="Rotamase"/>
    <property type="match status" value="2"/>
</dbReference>
<evidence type="ECO:0000256" key="2">
    <source>
        <dbReference type="ARBA" id="ARBA00022737"/>
    </source>
</evidence>
<keyword evidence="2 7" id="KW-0677">Repeat</keyword>
<comment type="subcellular location">
    <subcellularLocation>
        <location evidence="7">Periplasm</location>
    </subcellularLocation>
    <text evidence="7">Is capable of associating with the outer membrane.</text>
</comment>
<feature type="chain" id="PRO_5014482012" description="Chaperone SurA" evidence="7">
    <location>
        <begin position="22"/>
        <end position="462"/>
    </location>
</feature>
<feature type="region of interest" description="Disordered" evidence="8">
    <location>
        <begin position="430"/>
        <end position="462"/>
    </location>
</feature>
<dbReference type="Pfam" id="PF09312">
    <property type="entry name" value="SurA_N"/>
    <property type="match status" value="1"/>
</dbReference>
<dbReference type="SUPFAM" id="SSF109998">
    <property type="entry name" value="Triger factor/SurA peptide-binding domain-like"/>
    <property type="match status" value="1"/>
</dbReference>
<dbReference type="Gene3D" id="1.10.4030.10">
    <property type="entry name" value="Porin chaperone SurA, peptide-binding domain"/>
    <property type="match status" value="1"/>
</dbReference>